<feature type="domain" description="Glycosyltransferase RgtA/B/C/D-like" evidence="9">
    <location>
        <begin position="89"/>
        <end position="226"/>
    </location>
</feature>
<feature type="transmembrane region" description="Helical" evidence="8">
    <location>
        <begin position="91"/>
        <end position="110"/>
    </location>
</feature>
<gene>
    <name evidence="10" type="ORF">UU42_C0027G0007</name>
</gene>
<protein>
    <recommendedName>
        <fullName evidence="9">Glycosyltransferase RgtA/B/C/D-like domain-containing protein</fullName>
    </recommendedName>
</protein>
<evidence type="ECO:0000256" key="6">
    <source>
        <dbReference type="ARBA" id="ARBA00022989"/>
    </source>
</evidence>
<dbReference type="InterPro" id="IPR050297">
    <property type="entry name" value="LipidA_mod_glycosyltrf_83"/>
</dbReference>
<keyword evidence="4" id="KW-0808">Transferase</keyword>
<evidence type="ECO:0000313" key="11">
    <source>
        <dbReference type="Proteomes" id="UP000034676"/>
    </source>
</evidence>
<evidence type="ECO:0000256" key="7">
    <source>
        <dbReference type="ARBA" id="ARBA00023136"/>
    </source>
</evidence>
<keyword evidence="2" id="KW-1003">Cell membrane</keyword>
<keyword evidence="5 8" id="KW-0812">Transmembrane</keyword>
<evidence type="ECO:0000256" key="8">
    <source>
        <dbReference type="SAM" id="Phobius"/>
    </source>
</evidence>
<feature type="transmembrane region" description="Helical" evidence="8">
    <location>
        <begin position="6"/>
        <end position="25"/>
    </location>
</feature>
<dbReference type="PANTHER" id="PTHR33908:SF11">
    <property type="entry name" value="MEMBRANE PROTEIN"/>
    <property type="match status" value="1"/>
</dbReference>
<comment type="caution">
    <text evidence="10">The sequence shown here is derived from an EMBL/GenBank/DDBJ whole genome shotgun (WGS) entry which is preliminary data.</text>
</comment>
<feature type="transmembrane region" description="Helical" evidence="8">
    <location>
        <begin position="145"/>
        <end position="164"/>
    </location>
</feature>
<comment type="subcellular location">
    <subcellularLocation>
        <location evidence="1">Cell membrane</location>
        <topology evidence="1">Multi-pass membrane protein</topology>
    </subcellularLocation>
</comment>
<evidence type="ECO:0000256" key="2">
    <source>
        <dbReference type="ARBA" id="ARBA00022475"/>
    </source>
</evidence>
<evidence type="ECO:0000256" key="5">
    <source>
        <dbReference type="ARBA" id="ARBA00022692"/>
    </source>
</evidence>
<keyword evidence="6 8" id="KW-1133">Transmembrane helix</keyword>
<dbReference type="PANTHER" id="PTHR33908">
    <property type="entry name" value="MANNOSYLTRANSFERASE YKCB-RELATED"/>
    <property type="match status" value="1"/>
</dbReference>
<keyword evidence="3" id="KW-0328">Glycosyltransferase</keyword>
<dbReference type="EMBL" id="LCAO01000027">
    <property type="protein sequence ID" value="KKR90990.1"/>
    <property type="molecule type" value="Genomic_DNA"/>
</dbReference>
<dbReference type="GO" id="GO:0016763">
    <property type="term" value="F:pentosyltransferase activity"/>
    <property type="evidence" value="ECO:0007669"/>
    <property type="project" value="TreeGrafter"/>
</dbReference>
<dbReference type="InterPro" id="IPR038731">
    <property type="entry name" value="RgtA/B/C-like"/>
</dbReference>
<accession>A0A0G0X2X6</accession>
<dbReference type="AlphaFoldDB" id="A0A0G0X2X6"/>
<feature type="transmembrane region" description="Helical" evidence="8">
    <location>
        <begin position="170"/>
        <end position="186"/>
    </location>
</feature>
<evidence type="ECO:0000313" key="10">
    <source>
        <dbReference type="EMBL" id="KKR90990.1"/>
    </source>
</evidence>
<sequence length="230" mass="25997">MNIKSLIVKSSSLILVLILLLGFLLRSNNLSTWPRPGATFDEYAWTWQGISLIKNHVPSSWSPHPEYKNFKHVIYQKTHFRMVTPFLEHPPVFGLVAGAFAILNGVQGIYDLEFYDIRPLALILGLLSLGLVFLLVKEIYDQKTALLASLLYATVPTVVIGSRIVQNENFFIPFWLLSLFLISKFIKTKNSWLRNLAALICGLLVLAKIPWVAAALSIVIIFLVLKKYIS</sequence>
<dbReference type="Pfam" id="PF13231">
    <property type="entry name" value="PMT_2"/>
    <property type="match status" value="1"/>
</dbReference>
<evidence type="ECO:0000256" key="3">
    <source>
        <dbReference type="ARBA" id="ARBA00022676"/>
    </source>
</evidence>
<evidence type="ECO:0000259" key="9">
    <source>
        <dbReference type="Pfam" id="PF13231"/>
    </source>
</evidence>
<evidence type="ECO:0000256" key="4">
    <source>
        <dbReference type="ARBA" id="ARBA00022679"/>
    </source>
</evidence>
<dbReference type="GO" id="GO:0009103">
    <property type="term" value="P:lipopolysaccharide biosynthetic process"/>
    <property type="evidence" value="ECO:0007669"/>
    <property type="project" value="UniProtKB-ARBA"/>
</dbReference>
<name>A0A0G0X2X6_9BACT</name>
<reference evidence="10 11" key="1">
    <citation type="journal article" date="2015" name="Nature">
        <title>rRNA introns, odd ribosomes, and small enigmatic genomes across a large radiation of phyla.</title>
        <authorList>
            <person name="Brown C.T."/>
            <person name="Hug L.A."/>
            <person name="Thomas B.C."/>
            <person name="Sharon I."/>
            <person name="Castelle C.J."/>
            <person name="Singh A."/>
            <person name="Wilkins M.J."/>
            <person name="Williams K.H."/>
            <person name="Banfield J.F."/>
        </authorList>
    </citation>
    <scope>NUCLEOTIDE SEQUENCE [LARGE SCALE GENOMIC DNA]</scope>
</reference>
<proteinExistence type="predicted"/>
<keyword evidence="7 8" id="KW-0472">Membrane</keyword>
<dbReference type="GO" id="GO:0005886">
    <property type="term" value="C:plasma membrane"/>
    <property type="evidence" value="ECO:0007669"/>
    <property type="project" value="UniProtKB-SubCell"/>
</dbReference>
<evidence type="ECO:0000256" key="1">
    <source>
        <dbReference type="ARBA" id="ARBA00004651"/>
    </source>
</evidence>
<organism evidence="10 11">
    <name type="scientific">Candidatus Woesebacteria bacterium GW2011_GWA1_41_13b</name>
    <dbReference type="NCBI Taxonomy" id="1618555"/>
    <lineage>
        <taxon>Bacteria</taxon>
        <taxon>Candidatus Woeseibacteriota</taxon>
    </lineage>
</organism>
<feature type="transmembrane region" description="Helical" evidence="8">
    <location>
        <begin position="198"/>
        <end position="225"/>
    </location>
</feature>
<feature type="transmembrane region" description="Helical" evidence="8">
    <location>
        <begin position="116"/>
        <end position="136"/>
    </location>
</feature>
<dbReference type="Proteomes" id="UP000034676">
    <property type="component" value="Unassembled WGS sequence"/>
</dbReference>